<keyword evidence="1" id="KW-0812">Transmembrane</keyword>
<dbReference type="AlphaFoldDB" id="A0A5S9PU46"/>
<reference evidence="2 3" key="1">
    <citation type="submission" date="2019-11" db="EMBL/GenBank/DDBJ databases">
        <authorList>
            <person name="Holert J."/>
        </authorList>
    </citation>
    <scope>NUCLEOTIDE SEQUENCE [LARGE SCALE GENOMIC DNA]</scope>
    <source>
        <strain evidence="2">BC8_1</strain>
    </source>
</reference>
<proteinExistence type="predicted"/>
<evidence type="ECO:0000256" key="1">
    <source>
        <dbReference type="SAM" id="Phobius"/>
    </source>
</evidence>
<protein>
    <submittedName>
        <fullName evidence="2">Uncharacterized protein</fullName>
    </submittedName>
</protein>
<keyword evidence="1" id="KW-0472">Membrane</keyword>
<evidence type="ECO:0000313" key="3">
    <source>
        <dbReference type="Proteomes" id="UP000430146"/>
    </source>
</evidence>
<gene>
    <name evidence="2" type="ORF">AELLOGFF_00549</name>
</gene>
<sequence>MLGGVRSGLMSVVTGGLVLVMVPVVVRVGDRVSVAEVPESM</sequence>
<organism evidence="2 3">
    <name type="scientific">Mycolicibacterium vanbaalenii</name>
    <name type="common">Mycobacterium vanbaalenii</name>
    <dbReference type="NCBI Taxonomy" id="110539"/>
    <lineage>
        <taxon>Bacteria</taxon>
        <taxon>Bacillati</taxon>
        <taxon>Actinomycetota</taxon>
        <taxon>Actinomycetes</taxon>
        <taxon>Mycobacteriales</taxon>
        <taxon>Mycobacteriaceae</taxon>
        <taxon>Mycolicibacterium</taxon>
    </lineage>
</organism>
<keyword evidence="1" id="KW-1133">Transmembrane helix</keyword>
<keyword evidence="3" id="KW-1185">Reference proteome</keyword>
<accession>A0A5S9PU46</accession>
<dbReference type="Proteomes" id="UP000430146">
    <property type="component" value="Unassembled WGS sequence"/>
</dbReference>
<dbReference type="EMBL" id="CACSIP010000012">
    <property type="protein sequence ID" value="CAA0108099.1"/>
    <property type="molecule type" value="Genomic_DNA"/>
</dbReference>
<name>A0A5S9PU46_MYCVN</name>
<feature type="transmembrane region" description="Helical" evidence="1">
    <location>
        <begin position="7"/>
        <end position="26"/>
    </location>
</feature>
<evidence type="ECO:0000313" key="2">
    <source>
        <dbReference type="EMBL" id="CAA0108099.1"/>
    </source>
</evidence>